<accession>A0A2P1PWT1</accession>
<protein>
    <submittedName>
        <fullName evidence="1">Uncharacterized protein</fullName>
    </submittedName>
</protein>
<sequence length="84" mass="9086">MSTNTSRSEAVKATTHAALDDAYREYPERLVNGAPKAKAAPDIVYINPLAASVVTVPPVPQQIEVEVTTRQSIQACIDQEAKIH</sequence>
<evidence type="ECO:0000313" key="1">
    <source>
        <dbReference type="EMBL" id="AVP99297.1"/>
    </source>
</evidence>
<proteinExistence type="predicted"/>
<reference evidence="1 2" key="2">
    <citation type="submission" date="2018-03" db="EMBL/GenBank/DDBJ databases">
        <authorList>
            <person name="Keele B.F."/>
        </authorList>
    </citation>
    <scope>NUCLEOTIDE SEQUENCE [LARGE SCALE GENOMIC DNA]</scope>
    <source>
        <strain evidence="1 2">D13</strain>
    </source>
</reference>
<dbReference type="OrthoDB" id="9813126at2"/>
<dbReference type="AlphaFoldDB" id="A0A2P1PWT1"/>
<name>A0A2P1PWT1_9GAMM</name>
<keyword evidence="2" id="KW-1185">Reference proteome</keyword>
<reference evidence="1 2" key="1">
    <citation type="submission" date="2018-03" db="EMBL/GenBank/DDBJ databases">
        <title>Ahniella affigens gen. nov., sp. nov., a gammaproteobacterium isolated from sandy soil near a stream.</title>
        <authorList>
            <person name="Ko Y."/>
            <person name="Kim J.-H."/>
        </authorList>
    </citation>
    <scope>NUCLEOTIDE SEQUENCE [LARGE SCALE GENOMIC DNA]</scope>
    <source>
        <strain evidence="1 2">D13</strain>
    </source>
</reference>
<gene>
    <name evidence="1" type="ORF">C7S18_19930</name>
</gene>
<evidence type="ECO:0000313" key="2">
    <source>
        <dbReference type="Proteomes" id="UP000241074"/>
    </source>
</evidence>
<dbReference type="KEGG" id="xba:C7S18_19930"/>
<dbReference type="RefSeq" id="WP_106893217.1">
    <property type="nucleotide sequence ID" value="NZ_CP027860.1"/>
</dbReference>
<organism evidence="1 2">
    <name type="scientific">Ahniella affigens</name>
    <dbReference type="NCBI Taxonomy" id="2021234"/>
    <lineage>
        <taxon>Bacteria</taxon>
        <taxon>Pseudomonadati</taxon>
        <taxon>Pseudomonadota</taxon>
        <taxon>Gammaproteobacteria</taxon>
        <taxon>Lysobacterales</taxon>
        <taxon>Rhodanobacteraceae</taxon>
        <taxon>Ahniella</taxon>
    </lineage>
</organism>
<dbReference type="EMBL" id="CP027860">
    <property type="protein sequence ID" value="AVP99297.1"/>
    <property type="molecule type" value="Genomic_DNA"/>
</dbReference>
<dbReference type="Proteomes" id="UP000241074">
    <property type="component" value="Chromosome"/>
</dbReference>